<dbReference type="GO" id="GO:0005886">
    <property type="term" value="C:plasma membrane"/>
    <property type="evidence" value="ECO:0007669"/>
    <property type="project" value="UniProtKB-SubCell"/>
</dbReference>
<dbReference type="OrthoDB" id="9780552at2"/>
<keyword evidence="8 13" id="KW-1133">Transmembrane helix</keyword>
<feature type="domain" description="Membrane insertase YidC/Oxa/ALB C-terminal" evidence="15">
    <location>
        <begin position="407"/>
        <end position="591"/>
    </location>
</feature>
<dbReference type="PANTHER" id="PTHR12428">
    <property type="entry name" value="OXA1"/>
    <property type="match status" value="1"/>
</dbReference>
<evidence type="ECO:0000256" key="11">
    <source>
        <dbReference type="ARBA" id="ARBA00033245"/>
    </source>
</evidence>
<protein>
    <recommendedName>
        <fullName evidence="3 13">Membrane protein insertase YidC</fullName>
    </recommendedName>
    <alternativeName>
        <fullName evidence="12 13">Foldase YidC</fullName>
    </alternativeName>
    <alternativeName>
        <fullName evidence="11 13">Membrane integrase YidC</fullName>
    </alternativeName>
    <alternativeName>
        <fullName evidence="13">Membrane protein YidC</fullName>
    </alternativeName>
</protein>
<dbReference type="GO" id="GO:0015031">
    <property type="term" value="P:protein transport"/>
    <property type="evidence" value="ECO:0007669"/>
    <property type="project" value="UniProtKB-KW"/>
</dbReference>
<evidence type="ECO:0000256" key="9">
    <source>
        <dbReference type="ARBA" id="ARBA00023136"/>
    </source>
</evidence>
<dbReference type="GO" id="GO:0032977">
    <property type="term" value="F:membrane insertase activity"/>
    <property type="evidence" value="ECO:0007669"/>
    <property type="project" value="InterPro"/>
</dbReference>
<organism evidence="17 18">
    <name type="scientific">Granulicella rosea</name>
    <dbReference type="NCBI Taxonomy" id="474952"/>
    <lineage>
        <taxon>Bacteria</taxon>
        <taxon>Pseudomonadati</taxon>
        <taxon>Acidobacteriota</taxon>
        <taxon>Terriglobia</taxon>
        <taxon>Terriglobales</taxon>
        <taxon>Acidobacteriaceae</taxon>
        <taxon>Granulicella</taxon>
    </lineage>
</organism>
<evidence type="ECO:0000256" key="10">
    <source>
        <dbReference type="ARBA" id="ARBA00023186"/>
    </source>
</evidence>
<keyword evidence="6 13" id="KW-0812">Transmembrane</keyword>
<dbReference type="Pfam" id="PF14849">
    <property type="entry name" value="YidC_periplas"/>
    <property type="match status" value="1"/>
</dbReference>
<keyword evidence="5 13" id="KW-1003">Cell membrane</keyword>
<dbReference type="InterPro" id="IPR038221">
    <property type="entry name" value="YidC_periplasmic_sf"/>
</dbReference>
<dbReference type="CDD" id="cd20070">
    <property type="entry name" value="5TM_YidC_Alb3"/>
    <property type="match status" value="1"/>
</dbReference>
<keyword evidence="10 13" id="KW-0143">Chaperone</keyword>
<feature type="domain" description="Membrane insertase YidC N-terminal" evidence="16">
    <location>
        <begin position="94"/>
        <end position="287"/>
    </location>
</feature>
<dbReference type="InterPro" id="IPR028055">
    <property type="entry name" value="YidC/Oxa/ALB_C"/>
</dbReference>
<name>A0A239DPW0_9BACT</name>
<dbReference type="InterPro" id="IPR028053">
    <property type="entry name" value="Membr_insert_YidC_N"/>
</dbReference>
<feature type="region of interest" description="Disordered" evidence="14">
    <location>
        <begin position="606"/>
        <end position="625"/>
    </location>
</feature>
<keyword evidence="9 13" id="KW-0472">Membrane</keyword>
<evidence type="ECO:0000313" key="18">
    <source>
        <dbReference type="Proteomes" id="UP000198356"/>
    </source>
</evidence>
<proteinExistence type="inferred from homology"/>
<evidence type="ECO:0000256" key="2">
    <source>
        <dbReference type="ARBA" id="ARBA00010527"/>
    </source>
</evidence>
<evidence type="ECO:0000256" key="7">
    <source>
        <dbReference type="ARBA" id="ARBA00022927"/>
    </source>
</evidence>
<evidence type="ECO:0000256" key="14">
    <source>
        <dbReference type="SAM" id="MobiDB-lite"/>
    </source>
</evidence>
<dbReference type="GO" id="GO:0051205">
    <property type="term" value="P:protein insertion into membrane"/>
    <property type="evidence" value="ECO:0007669"/>
    <property type="project" value="TreeGrafter"/>
</dbReference>
<accession>A0A239DPW0</accession>
<dbReference type="CDD" id="cd19961">
    <property type="entry name" value="EcYidC-like_peri"/>
    <property type="match status" value="1"/>
</dbReference>
<dbReference type="InterPro" id="IPR001708">
    <property type="entry name" value="YidC/ALB3/OXA1/COX18"/>
</dbReference>
<evidence type="ECO:0000313" key="17">
    <source>
        <dbReference type="EMBL" id="SNS34540.1"/>
    </source>
</evidence>
<evidence type="ECO:0000256" key="12">
    <source>
        <dbReference type="ARBA" id="ARBA00033342"/>
    </source>
</evidence>
<dbReference type="Proteomes" id="UP000198356">
    <property type="component" value="Unassembled WGS sequence"/>
</dbReference>
<evidence type="ECO:0000256" key="6">
    <source>
        <dbReference type="ARBA" id="ARBA00022692"/>
    </source>
</evidence>
<evidence type="ECO:0000256" key="8">
    <source>
        <dbReference type="ARBA" id="ARBA00022989"/>
    </source>
</evidence>
<evidence type="ECO:0000256" key="5">
    <source>
        <dbReference type="ARBA" id="ARBA00022475"/>
    </source>
</evidence>
<comment type="subcellular location">
    <subcellularLocation>
        <location evidence="1">Cell inner membrane</location>
        <topology evidence="1">Multi-pass membrane protein</topology>
    </subcellularLocation>
    <subcellularLocation>
        <location evidence="13">Cell membrane</location>
        <topology evidence="13">Multi-pass membrane protein</topology>
    </subcellularLocation>
</comment>
<evidence type="ECO:0000256" key="3">
    <source>
        <dbReference type="ARBA" id="ARBA00015325"/>
    </source>
</evidence>
<dbReference type="InterPro" id="IPR047196">
    <property type="entry name" value="YidC_ALB_C"/>
</dbReference>
<reference evidence="17 18" key="1">
    <citation type="submission" date="2017-06" db="EMBL/GenBank/DDBJ databases">
        <authorList>
            <person name="Kim H.J."/>
            <person name="Triplett B.A."/>
        </authorList>
    </citation>
    <scope>NUCLEOTIDE SEQUENCE [LARGE SCALE GENOMIC DNA]</scope>
    <source>
        <strain evidence="17 18">DSM 18704</strain>
    </source>
</reference>
<evidence type="ECO:0000256" key="13">
    <source>
        <dbReference type="HAMAP-Rule" id="MF_01810"/>
    </source>
</evidence>
<feature type="region of interest" description="Disordered" evidence="14">
    <location>
        <begin position="44"/>
        <end position="65"/>
    </location>
</feature>
<evidence type="ECO:0000256" key="4">
    <source>
        <dbReference type="ARBA" id="ARBA00022448"/>
    </source>
</evidence>
<feature type="transmembrane region" description="Helical" evidence="13">
    <location>
        <begin position="17"/>
        <end position="36"/>
    </location>
</feature>
<feature type="compositionally biased region" description="Low complexity" evidence="14">
    <location>
        <begin position="50"/>
        <end position="65"/>
    </location>
</feature>
<feature type="transmembrane region" description="Helical" evidence="13">
    <location>
        <begin position="411"/>
        <end position="427"/>
    </location>
</feature>
<dbReference type="NCBIfam" id="TIGR03592">
    <property type="entry name" value="yidC_oxa1_cterm"/>
    <property type="match status" value="1"/>
</dbReference>
<dbReference type="HAMAP" id="MF_01810">
    <property type="entry name" value="YidC_type1"/>
    <property type="match status" value="1"/>
</dbReference>
<dbReference type="Pfam" id="PF02096">
    <property type="entry name" value="60KD_IMP"/>
    <property type="match status" value="1"/>
</dbReference>
<feature type="transmembrane region" description="Helical" evidence="13">
    <location>
        <begin position="379"/>
        <end position="399"/>
    </location>
</feature>
<dbReference type="InterPro" id="IPR019998">
    <property type="entry name" value="Membr_insert_YidC"/>
</dbReference>
<evidence type="ECO:0000256" key="1">
    <source>
        <dbReference type="ARBA" id="ARBA00004429"/>
    </source>
</evidence>
<comment type="subunit">
    <text evidence="13">Interacts with the Sec translocase complex via SecD. Specifically interacts with transmembrane segments of nascent integral membrane proteins during membrane integration.</text>
</comment>
<dbReference type="PANTHER" id="PTHR12428:SF65">
    <property type="entry name" value="CYTOCHROME C OXIDASE ASSEMBLY PROTEIN COX18, MITOCHONDRIAL"/>
    <property type="match status" value="1"/>
</dbReference>
<dbReference type="RefSeq" id="WP_089406872.1">
    <property type="nucleotide sequence ID" value="NZ_FZOU01000001.1"/>
</dbReference>
<keyword evidence="18" id="KW-1185">Reference proteome</keyword>
<comment type="function">
    <text evidence="13">Required for the insertion and/or proper folding and/or complex formation of integral membrane proteins into the membrane. Involved in integration of membrane proteins that insert both dependently and independently of the Sec translocase complex, as well as at least some lipoproteins. Aids folding of multispanning membrane proteins.</text>
</comment>
<keyword evidence="4 13" id="KW-0813">Transport</keyword>
<keyword evidence="7 13" id="KW-0653">Protein transport</keyword>
<gene>
    <name evidence="13" type="primary">yidC</name>
    <name evidence="17" type="ORF">SAMN05421770_101593</name>
</gene>
<feature type="transmembrane region" description="Helical" evidence="13">
    <location>
        <begin position="478"/>
        <end position="502"/>
    </location>
</feature>
<dbReference type="NCBIfam" id="TIGR03593">
    <property type="entry name" value="yidC_nterm"/>
    <property type="match status" value="1"/>
</dbReference>
<dbReference type="AlphaFoldDB" id="A0A239DPW0"/>
<dbReference type="EMBL" id="FZOU01000001">
    <property type="protein sequence ID" value="SNS34540.1"/>
    <property type="molecule type" value="Genomic_DNA"/>
</dbReference>
<dbReference type="Gene3D" id="2.70.98.90">
    <property type="match status" value="1"/>
</dbReference>
<sequence>MAEFSNPNQKGGSQDNGSLFILMAVMVVIFFGLQYYKAKHNPQTESPAKQAASSPTQTPAPLPTATAQLGSQIGSLGGQTVTIPAVQGTAESTTTVENELYKITFSNRGAQATEWILKRFKDVDGQPLNLIHAEAAKTVGYPLSLYTYDAGLTASLAQALYVPSATGALTAPANLTFKYAAGGYEVTKTFSFDESYVLHADTLVTKDGAPIRSLLAWPGGFGDQADAMAYAGSQLDTSTYGKEEHVAPKKISGGNTLTGPFDWAGVSDLYFASIFLPDHAETSTVATLETQFSVPKVAPPSRNAVDTRPALIRWFARVFGHSNTTTLDPVKDYVKVPLIGAALGDASGHTKTRIFAGPKAVDVLKNIHAADPKVTLEPLLDFGFFGIIGKYLFLALRAINEHVSKNWGWDIVWLTILINLIILPLRIKTMQSGLKMQRIQPQMDAIKAKYKNLKMTDPKRNDMNAEIMELQKREGVNMFGGCVPTLIQMPLLFAMFGMLPKVVEMRQAHWYWLPDLSAADPYHILPIVMILSQFLVQFYTPSPGVDPQQQKMMAFMMPAFSGYMTWNYSSGLALYWSVGNLISIATQQIMNQTSIGREMREIAAKRARRKGGNGPQTIQGKPGKR</sequence>
<evidence type="ECO:0000259" key="16">
    <source>
        <dbReference type="Pfam" id="PF14849"/>
    </source>
</evidence>
<evidence type="ECO:0000259" key="15">
    <source>
        <dbReference type="Pfam" id="PF02096"/>
    </source>
</evidence>
<comment type="similarity">
    <text evidence="2 13">Belongs to the OXA1/ALB3/YidC family. Type 1 subfamily.</text>
</comment>